<evidence type="ECO:0000313" key="2">
    <source>
        <dbReference type="EMBL" id="PZD94765.1"/>
    </source>
</evidence>
<dbReference type="Gene3D" id="3.90.660.10">
    <property type="match status" value="1"/>
</dbReference>
<dbReference type="GO" id="GO:0001716">
    <property type="term" value="F:L-amino-acid oxidase activity"/>
    <property type="evidence" value="ECO:0007669"/>
    <property type="project" value="TreeGrafter"/>
</dbReference>
<dbReference type="InterPro" id="IPR036188">
    <property type="entry name" value="FAD/NAD-bd_sf"/>
</dbReference>
<evidence type="ECO:0000313" key="3">
    <source>
        <dbReference type="Proteomes" id="UP000249522"/>
    </source>
</evidence>
<dbReference type="AlphaFoldDB" id="A0A2W1LIP8"/>
<gene>
    <name evidence="2" type="ORF">DNH61_17260</name>
</gene>
<sequence length="515" mass="56475">MQVAKAGGAVAMYSAMGSLGLLGSPAGAAAVLPPPAELEMTKRGGRKIVILGAGIAGMTAAYEMAKIGYDCVILEARSRPGGRNWTIRRGDTVTEVGGAKQTARFDEGEYFNPGPARIPQHHITMDYCKELGVALEVFGNVNEAAYYYSENAGPLSGRKIPKRAAKADMRGFTSELLAKAINKNALDLPLSQNDKEKLLIYLQREGDLNADLFYKGSGRRGYKVLPGGGETPGEQEDPYNISAIIQSGFGNSFSSEYSLDQQMMMFQPVGGMDQIGRALAKKVGSVIRYQAVVQQIKQNGSGVTVSYKDAAGAVQEVEGEYCICTIPLSVLKDIPADFSKEMAAAIAKVHYAETGKIGFQFRRRFWEEDENIFSGMTTTNMDINQIWYPSSGYLGRKGIVVGYYNFGEQAVKLGDMTLAGREEYALKQGAKIHHQFYKEFETSFSIAWHKTPYNLGGWASYSSEDRKTIYPTLNKPDGRIYLAGEHMSYLTGWMAGAFESARLVVNHIHERVMTQ</sequence>
<dbReference type="GO" id="GO:0009063">
    <property type="term" value="P:amino acid catabolic process"/>
    <property type="evidence" value="ECO:0007669"/>
    <property type="project" value="TreeGrafter"/>
</dbReference>
<proteinExistence type="predicted"/>
<dbReference type="Proteomes" id="UP000249522">
    <property type="component" value="Unassembled WGS sequence"/>
</dbReference>
<feature type="domain" description="Amine oxidase" evidence="1">
    <location>
        <begin position="55"/>
        <end position="508"/>
    </location>
</feature>
<dbReference type="Gene3D" id="1.20.1440.240">
    <property type="match status" value="1"/>
</dbReference>
<dbReference type="SUPFAM" id="SSF54373">
    <property type="entry name" value="FAD-linked reductases, C-terminal domain"/>
    <property type="match status" value="1"/>
</dbReference>
<dbReference type="EMBL" id="QKRB01000051">
    <property type="protein sequence ID" value="PZD94765.1"/>
    <property type="molecule type" value="Genomic_DNA"/>
</dbReference>
<name>A0A2W1LIP8_9BACL</name>
<accession>A0A2W1LIP8</accession>
<dbReference type="Gene3D" id="3.50.50.60">
    <property type="entry name" value="FAD/NAD(P)-binding domain"/>
    <property type="match status" value="1"/>
</dbReference>
<evidence type="ECO:0000259" key="1">
    <source>
        <dbReference type="Pfam" id="PF01593"/>
    </source>
</evidence>
<keyword evidence="3" id="KW-1185">Reference proteome</keyword>
<dbReference type="OrthoDB" id="25353at2"/>
<dbReference type="SUPFAM" id="SSF51905">
    <property type="entry name" value="FAD/NAD(P)-binding domain"/>
    <property type="match status" value="1"/>
</dbReference>
<protein>
    <submittedName>
        <fullName evidence="2">Amine oxidase</fullName>
    </submittedName>
</protein>
<dbReference type="Pfam" id="PF01593">
    <property type="entry name" value="Amino_oxidase"/>
    <property type="match status" value="1"/>
</dbReference>
<dbReference type="PANTHER" id="PTHR10742">
    <property type="entry name" value="FLAVIN MONOAMINE OXIDASE"/>
    <property type="match status" value="1"/>
</dbReference>
<organism evidence="2 3">
    <name type="scientific">Paenibacillus sambharensis</name>
    <dbReference type="NCBI Taxonomy" id="1803190"/>
    <lineage>
        <taxon>Bacteria</taxon>
        <taxon>Bacillati</taxon>
        <taxon>Bacillota</taxon>
        <taxon>Bacilli</taxon>
        <taxon>Bacillales</taxon>
        <taxon>Paenibacillaceae</taxon>
        <taxon>Paenibacillus</taxon>
    </lineage>
</organism>
<dbReference type="InterPro" id="IPR002937">
    <property type="entry name" value="Amino_oxidase"/>
</dbReference>
<dbReference type="PANTHER" id="PTHR10742:SF342">
    <property type="entry name" value="AMINE OXIDASE"/>
    <property type="match status" value="1"/>
</dbReference>
<reference evidence="2 3" key="1">
    <citation type="submission" date="2018-06" db="EMBL/GenBank/DDBJ databases">
        <title>Paenibacillus imtechensis sp. nov.</title>
        <authorList>
            <person name="Pinnaka A.K."/>
            <person name="Singh H."/>
            <person name="Kaur M."/>
        </authorList>
    </citation>
    <scope>NUCLEOTIDE SEQUENCE [LARGE SCALE GENOMIC DNA]</scope>
    <source>
        <strain evidence="2 3">SMB1</strain>
    </source>
</reference>
<comment type="caution">
    <text evidence="2">The sequence shown here is derived from an EMBL/GenBank/DDBJ whole genome shotgun (WGS) entry which is preliminary data.</text>
</comment>
<dbReference type="InterPro" id="IPR050281">
    <property type="entry name" value="Flavin_monoamine_oxidase"/>
</dbReference>